<sequence length="171" mass="19270">MAVRREDWRRVSCCSPGGAFSPGGVEEQQVADGRSPKDDGGVGATFRKGTEDVKSTASRSSVYLIETLFFKFYLLLIQYFIVGMICRCHRPCARYLSHSRCPIRHLLFKRRDKTDTNRTYGSSRNLLHVRVAPWQAAFLHSAQPPSPTPYWPMAASLHPNPSTRDTQRGAP</sequence>
<feature type="region of interest" description="Disordered" evidence="1">
    <location>
        <begin position="21"/>
        <end position="46"/>
    </location>
</feature>
<dbReference type="RefSeq" id="XP_033676114.1">
    <property type="nucleotide sequence ID" value="XM_033820376.1"/>
</dbReference>
<dbReference type="EMBL" id="ML987213">
    <property type="protein sequence ID" value="KAF2241110.1"/>
    <property type="molecule type" value="Genomic_DNA"/>
</dbReference>
<protein>
    <submittedName>
        <fullName evidence="3">Uncharacterized protein</fullName>
    </submittedName>
</protein>
<keyword evidence="2" id="KW-0472">Membrane</keyword>
<evidence type="ECO:0000256" key="1">
    <source>
        <dbReference type="SAM" id="MobiDB-lite"/>
    </source>
</evidence>
<dbReference type="Proteomes" id="UP000800094">
    <property type="component" value="Unassembled WGS sequence"/>
</dbReference>
<evidence type="ECO:0000256" key="2">
    <source>
        <dbReference type="SAM" id="Phobius"/>
    </source>
</evidence>
<dbReference type="AlphaFoldDB" id="A0A6A6HUJ8"/>
<reference evidence="3" key="1">
    <citation type="journal article" date="2020" name="Stud. Mycol.">
        <title>101 Dothideomycetes genomes: a test case for predicting lifestyles and emergence of pathogens.</title>
        <authorList>
            <person name="Haridas S."/>
            <person name="Albert R."/>
            <person name="Binder M."/>
            <person name="Bloem J."/>
            <person name="Labutti K."/>
            <person name="Salamov A."/>
            <person name="Andreopoulos B."/>
            <person name="Baker S."/>
            <person name="Barry K."/>
            <person name="Bills G."/>
            <person name="Bluhm B."/>
            <person name="Cannon C."/>
            <person name="Castanera R."/>
            <person name="Culley D."/>
            <person name="Daum C."/>
            <person name="Ezra D."/>
            <person name="Gonzalez J."/>
            <person name="Henrissat B."/>
            <person name="Kuo A."/>
            <person name="Liang C."/>
            <person name="Lipzen A."/>
            <person name="Lutzoni F."/>
            <person name="Magnuson J."/>
            <person name="Mondo S."/>
            <person name="Nolan M."/>
            <person name="Ohm R."/>
            <person name="Pangilinan J."/>
            <person name="Park H.-J."/>
            <person name="Ramirez L."/>
            <person name="Alfaro M."/>
            <person name="Sun H."/>
            <person name="Tritt A."/>
            <person name="Yoshinaga Y."/>
            <person name="Zwiers L.-H."/>
            <person name="Turgeon B."/>
            <person name="Goodwin S."/>
            <person name="Spatafora J."/>
            <person name="Crous P."/>
            <person name="Grigoriev I."/>
        </authorList>
    </citation>
    <scope>NUCLEOTIDE SEQUENCE</scope>
    <source>
        <strain evidence="3">CBS 122368</strain>
    </source>
</reference>
<dbReference type="GeneID" id="54573706"/>
<keyword evidence="2" id="KW-0812">Transmembrane</keyword>
<evidence type="ECO:0000313" key="4">
    <source>
        <dbReference type="Proteomes" id="UP000800094"/>
    </source>
</evidence>
<accession>A0A6A6HUJ8</accession>
<proteinExistence type="predicted"/>
<name>A0A6A6HUJ8_9PLEO</name>
<keyword evidence="2" id="KW-1133">Transmembrane helix</keyword>
<gene>
    <name evidence="3" type="ORF">BU26DRAFT_180410</name>
</gene>
<evidence type="ECO:0000313" key="3">
    <source>
        <dbReference type="EMBL" id="KAF2241110.1"/>
    </source>
</evidence>
<keyword evidence="4" id="KW-1185">Reference proteome</keyword>
<feature type="transmembrane region" description="Helical" evidence="2">
    <location>
        <begin position="62"/>
        <end position="82"/>
    </location>
</feature>
<organism evidence="3 4">
    <name type="scientific">Trematosphaeria pertusa</name>
    <dbReference type="NCBI Taxonomy" id="390896"/>
    <lineage>
        <taxon>Eukaryota</taxon>
        <taxon>Fungi</taxon>
        <taxon>Dikarya</taxon>
        <taxon>Ascomycota</taxon>
        <taxon>Pezizomycotina</taxon>
        <taxon>Dothideomycetes</taxon>
        <taxon>Pleosporomycetidae</taxon>
        <taxon>Pleosporales</taxon>
        <taxon>Massarineae</taxon>
        <taxon>Trematosphaeriaceae</taxon>
        <taxon>Trematosphaeria</taxon>
    </lineage>
</organism>